<sequence length="200" mass="22043">MCAKESLRGWGDISYRKIKISASVVLDQKARRLKTAQPVLTVVQKPWAFSLIPRFLVQPGAVETVKDMSEYQRPYDSWVYGENEDGREVAPCEHKAVTYGATVLTHSLAGVKRQLAPASPGRHVTVLSALGGETNPGAMGGMSDGEGLLMQIQFKPNGKMRRQWGGAAAPVENIGFRRKRSVVRTLMILPPTGWVDIRRV</sequence>
<protein>
    <submittedName>
        <fullName evidence="1">Uncharacterized protein</fullName>
    </submittedName>
</protein>
<keyword evidence="2" id="KW-1185">Reference proteome</keyword>
<dbReference type="Proteomes" id="UP000271974">
    <property type="component" value="Unassembled WGS sequence"/>
</dbReference>
<dbReference type="EMBL" id="RQTK01000342">
    <property type="protein sequence ID" value="RUS81355.1"/>
    <property type="molecule type" value="Genomic_DNA"/>
</dbReference>
<comment type="caution">
    <text evidence="1">The sequence shown here is derived from an EMBL/GenBank/DDBJ whole genome shotgun (WGS) entry which is preliminary data.</text>
</comment>
<proteinExistence type="predicted"/>
<organism evidence="1 2">
    <name type="scientific">Elysia chlorotica</name>
    <name type="common">Eastern emerald elysia</name>
    <name type="synonym">Sea slug</name>
    <dbReference type="NCBI Taxonomy" id="188477"/>
    <lineage>
        <taxon>Eukaryota</taxon>
        <taxon>Metazoa</taxon>
        <taxon>Spiralia</taxon>
        <taxon>Lophotrochozoa</taxon>
        <taxon>Mollusca</taxon>
        <taxon>Gastropoda</taxon>
        <taxon>Heterobranchia</taxon>
        <taxon>Euthyneura</taxon>
        <taxon>Panpulmonata</taxon>
        <taxon>Sacoglossa</taxon>
        <taxon>Placobranchoidea</taxon>
        <taxon>Plakobranchidae</taxon>
        <taxon>Elysia</taxon>
    </lineage>
</organism>
<evidence type="ECO:0000313" key="1">
    <source>
        <dbReference type="EMBL" id="RUS81355.1"/>
    </source>
</evidence>
<name>A0A3S0ZKZ7_ELYCH</name>
<evidence type="ECO:0000313" key="2">
    <source>
        <dbReference type="Proteomes" id="UP000271974"/>
    </source>
</evidence>
<gene>
    <name evidence="1" type="ORF">EGW08_010887</name>
</gene>
<accession>A0A3S0ZKZ7</accession>
<reference evidence="1 2" key="1">
    <citation type="submission" date="2019-01" db="EMBL/GenBank/DDBJ databases">
        <title>A draft genome assembly of the solar-powered sea slug Elysia chlorotica.</title>
        <authorList>
            <person name="Cai H."/>
            <person name="Li Q."/>
            <person name="Fang X."/>
            <person name="Li J."/>
            <person name="Curtis N.E."/>
            <person name="Altenburger A."/>
            <person name="Shibata T."/>
            <person name="Feng M."/>
            <person name="Maeda T."/>
            <person name="Schwartz J.A."/>
            <person name="Shigenobu S."/>
            <person name="Lundholm N."/>
            <person name="Nishiyama T."/>
            <person name="Yang H."/>
            <person name="Hasebe M."/>
            <person name="Li S."/>
            <person name="Pierce S.K."/>
            <person name="Wang J."/>
        </authorList>
    </citation>
    <scope>NUCLEOTIDE SEQUENCE [LARGE SCALE GENOMIC DNA]</scope>
    <source>
        <strain evidence="1">EC2010</strain>
        <tissue evidence="1">Whole organism of an adult</tissue>
    </source>
</reference>
<dbReference type="AlphaFoldDB" id="A0A3S0ZKZ7"/>